<name>A0AAC8WBN7_9LACO</name>
<keyword evidence="1" id="KW-0812">Transmembrane</keyword>
<accession>A0AAC8WBN7</accession>
<dbReference type="RefSeq" id="WP_034532300.1">
    <property type="nucleotide sequence ID" value="NZ_CP012920.1"/>
</dbReference>
<protein>
    <submittedName>
        <fullName evidence="2">Uncharacterized protein</fullName>
    </submittedName>
</protein>
<feature type="transmembrane region" description="Helical" evidence="1">
    <location>
        <begin position="56"/>
        <end position="77"/>
    </location>
</feature>
<dbReference type="KEGG" id="lku:APS55_03135"/>
<dbReference type="EMBL" id="CP012920">
    <property type="protein sequence ID" value="ALJ31285.1"/>
    <property type="molecule type" value="Genomic_DNA"/>
</dbReference>
<reference evidence="3" key="1">
    <citation type="submission" date="2015-10" db="EMBL/GenBank/DDBJ databases">
        <title>Bioinformatic analysis of the first complete genome sequence of Lactobacillus kunkeei strain MP2, an Apis mellifera gut isolate.</title>
        <authorList>
            <person name="Asenjo F."/>
            <person name="Olmos A."/>
            <person name="Henriquez-Piskulich P."/>
            <person name="Aldea P."/>
            <person name="Ugalde J.A."/>
            <person name="Trombert A.N."/>
        </authorList>
    </citation>
    <scope>NUCLEOTIDE SEQUENCE [LARGE SCALE GENOMIC DNA]</scope>
    <source>
        <strain evidence="3">MP2</strain>
    </source>
</reference>
<dbReference type="Proteomes" id="UP000067203">
    <property type="component" value="Chromosome"/>
</dbReference>
<evidence type="ECO:0000313" key="3">
    <source>
        <dbReference type="Proteomes" id="UP000067203"/>
    </source>
</evidence>
<feature type="transmembrane region" description="Helical" evidence="1">
    <location>
        <begin position="7"/>
        <end position="25"/>
    </location>
</feature>
<dbReference type="AlphaFoldDB" id="A0AAC8WBN7"/>
<keyword evidence="1" id="KW-0472">Membrane</keyword>
<evidence type="ECO:0000256" key="1">
    <source>
        <dbReference type="SAM" id="Phobius"/>
    </source>
</evidence>
<organism evidence="2 3">
    <name type="scientific">Apilactobacillus kunkeei</name>
    <dbReference type="NCBI Taxonomy" id="148814"/>
    <lineage>
        <taxon>Bacteria</taxon>
        <taxon>Bacillati</taxon>
        <taxon>Bacillota</taxon>
        <taxon>Bacilli</taxon>
        <taxon>Lactobacillales</taxon>
        <taxon>Lactobacillaceae</taxon>
        <taxon>Apilactobacillus</taxon>
    </lineage>
</organism>
<feature type="transmembrane region" description="Helical" evidence="1">
    <location>
        <begin position="132"/>
        <end position="156"/>
    </location>
</feature>
<evidence type="ECO:0000313" key="2">
    <source>
        <dbReference type="EMBL" id="ALJ31285.1"/>
    </source>
</evidence>
<proteinExistence type="predicted"/>
<gene>
    <name evidence="2" type="ORF">APS55_03135</name>
</gene>
<sequence length="161" mass="18603">MSYKTMYLLLFNYVLFYILLKFIPAEATLGMGVSSTFISLYAEKNNENLIISKDRFLGIGLPTVFLILAGCICILFIKNQDFEIILYISYKFVYMVISNTNPATMTLIELWLMLFKHSQLIIHFFHHLSSLMYIACTAICFGFPHATINATITHLIRKYTK</sequence>
<reference evidence="2 3" key="2">
    <citation type="journal article" date="2016" name="PeerJ">
        <title>Genome sequencing and analysis of the first complete genome of Lactobacillus kunkeei strain MP2, an Apis mellifera gut isolate.</title>
        <authorList>
            <person name="Asenjo F."/>
            <person name="Olmos A."/>
            <person name="Henriquez-Piskulich P."/>
            <person name="Polanco V."/>
            <person name="Aldea P."/>
            <person name="Ugalde J.A."/>
            <person name="Trombert A.N."/>
        </authorList>
    </citation>
    <scope>NUCLEOTIDE SEQUENCE [LARGE SCALE GENOMIC DNA]</scope>
    <source>
        <strain evidence="2 3">MP2</strain>
    </source>
</reference>
<keyword evidence="1" id="KW-1133">Transmembrane helix</keyword>
<feature type="transmembrane region" description="Helical" evidence="1">
    <location>
        <begin position="84"/>
        <end position="112"/>
    </location>
</feature>